<dbReference type="InterPro" id="IPR005829">
    <property type="entry name" value="Sugar_transporter_CS"/>
</dbReference>
<gene>
    <name evidence="8" type="ORF">J1N51_14070</name>
</gene>
<dbReference type="PROSITE" id="PS50850">
    <property type="entry name" value="MFS"/>
    <property type="match status" value="1"/>
</dbReference>
<proteinExistence type="predicted"/>
<evidence type="ECO:0000256" key="4">
    <source>
        <dbReference type="ARBA" id="ARBA00022989"/>
    </source>
</evidence>
<dbReference type="KEGG" id="psym:J1N51_14070"/>
<dbReference type="SUPFAM" id="SSF103473">
    <property type="entry name" value="MFS general substrate transporter"/>
    <property type="match status" value="1"/>
</dbReference>
<evidence type="ECO:0000256" key="6">
    <source>
        <dbReference type="SAM" id="Phobius"/>
    </source>
</evidence>
<dbReference type="RefSeq" id="WP_208831872.1">
    <property type="nucleotide sequence ID" value="NZ_CP072110.1"/>
</dbReference>
<dbReference type="PROSITE" id="PS00216">
    <property type="entry name" value="SUGAR_TRANSPORT_1"/>
    <property type="match status" value="1"/>
</dbReference>
<feature type="transmembrane region" description="Helical" evidence="6">
    <location>
        <begin position="252"/>
        <end position="273"/>
    </location>
</feature>
<feature type="transmembrane region" description="Helical" evidence="6">
    <location>
        <begin position="110"/>
        <end position="132"/>
    </location>
</feature>
<dbReference type="EMBL" id="CP072110">
    <property type="protein sequence ID" value="QTH63817.1"/>
    <property type="molecule type" value="Genomic_DNA"/>
</dbReference>
<keyword evidence="3 6" id="KW-0812">Transmembrane</keyword>
<feature type="domain" description="Major facilitator superfamily (MFS) profile" evidence="7">
    <location>
        <begin position="12"/>
        <end position="427"/>
    </location>
</feature>
<evidence type="ECO:0000256" key="3">
    <source>
        <dbReference type="ARBA" id="ARBA00022692"/>
    </source>
</evidence>
<keyword evidence="9" id="KW-1185">Reference proteome</keyword>
<keyword evidence="2" id="KW-0813">Transport</keyword>
<evidence type="ECO:0000313" key="8">
    <source>
        <dbReference type="EMBL" id="QTH63817.1"/>
    </source>
</evidence>
<dbReference type="InterPro" id="IPR036259">
    <property type="entry name" value="MFS_trans_sf"/>
</dbReference>
<dbReference type="GO" id="GO:0016020">
    <property type="term" value="C:membrane"/>
    <property type="evidence" value="ECO:0007669"/>
    <property type="project" value="UniProtKB-SubCell"/>
</dbReference>
<feature type="transmembrane region" description="Helical" evidence="6">
    <location>
        <begin position="401"/>
        <end position="423"/>
    </location>
</feature>
<dbReference type="AlphaFoldDB" id="A0A975DAZ3"/>
<dbReference type="InterPro" id="IPR020846">
    <property type="entry name" value="MFS_dom"/>
</dbReference>
<feature type="transmembrane region" description="Helical" evidence="6">
    <location>
        <begin position="84"/>
        <end position="104"/>
    </location>
</feature>
<comment type="subcellular location">
    <subcellularLocation>
        <location evidence="1">Membrane</location>
        <topology evidence="1">Multi-pass membrane protein</topology>
    </subcellularLocation>
</comment>
<protein>
    <submittedName>
        <fullName evidence="8">MFS transporter</fullName>
    </submittedName>
</protein>
<feature type="transmembrane region" description="Helical" evidence="6">
    <location>
        <begin position="168"/>
        <end position="190"/>
    </location>
</feature>
<feature type="transmembrane region" description="Helical" evidence="6">
    <location>
        <begin position="373"/>
        <end position="395"/>
    </location>
</feature>
<evidence type="ECO:0000256" key="5">
    <source>
        <dbReference type="ARBA" id="ARBA00023136"/>
    </source>
</evidence>
<dbReference type="GO" id="GO:0022857">
    <property type="term" value="F:transmembrane transporter activity"/>
    <property type="evidence" value="ECO:0007669"/>
    <property type="project" value="InterPro"/>
</dbReference>
<dbReference type="PANTHER" id="PTHR23504">
    <property type="entry name" value="MAJOR FACILITATOR SUPERFAMILY DOMAIN-CONTAINING PROTEIN 10"/>
    <property type="match status" value="1"/>
</dbReference>
<feature type="transmembrane region" description="Helical" evidence="6">
    <location>
        <begin position="196"/>
        <end position="217"/>
    </location>
</feature>
<evidence type="ECO:0000256" key="1">
    <source>
        <dbReference type="ARBA" id="ARBA00004141"/>
    </source>
</evidence>
<evidence type="ECO:0000313" key="9">
    <source>
        <dbReference type="Proteomes" id="UP000682739"/>
    </source>
</evidence>
<feature type="transmembrane region" description="Helical" evidence="6">
    <location>
        <begin position="279"/>
        <end position="304"/>
    </location>
</feature>
<keyword evidence="4 6" id="KW-1133">Transmembrane helix</keyword>
<dbReference type="Proteomes" id="UP000682739">
    <property type="component" value="Chromosome"/>
</dbReference>
<feature type="transmembrane region" description="Helical" evidence="6">
    <location>
        <begin position="311"/>
        <end position="331"/>
    </location>
</feature>
<dbReference type="PANTHER" id="PTHR23504:SF15">
    <property type="entry name" value="MAJOR FACILITATOR SUPERFAMILY (MFS) PROFILE DOMAIN-CONTAINING PROTEIN"/>
    <property type="match status" value="1"/>
</dbReference>
<reference evidence="8" key="1">
    <citation type="submission" date="2021-03" db="EMBL/GenBank/DDBJ databases">
        <title>Description of Psychrosphaera ytuae sp. nov. isolated from deep sea sediment of South China Sea.</title>
        <authorList>
            <person name="Zhang J."/>
            <person name="Xu X.-D."/>
        </authorList>
    </citation>
    <scope>NUCLEOTIDE SEQUENCE</scope>
    <source>
        <strain evidence="8">MTZ26</strain>
    </source>
</reference>
<keyword evidence="5 6" id="KW-0472">Membrane</keyword>
<organism evidence="8 9">
    <name type="scientific">Psychrosphaera ytuae</name>
    <dbReference type="NCBI Taxonomy" id="2820710"/>
    <lineage>
        <taxon>Bacteria</taxon>
        <taxon>Pseudomonadati</taxon>
        <taxon>Pseudomonadota</taxon>
        <taxon>Gammaproteobacteria</taxon>
        <taxon>Alteromonadales</taxon>
        <taxon>Pseudoalteromonadaceae</taxon>
        <taxon>Psychrosphaera</taxon>
    </lineage>
</organism>
<name>A0A975DAZ3_9GAMM</name>
<accession>A0A975DAZ3</accession>
<dbReference type="PROSITE" id="PS51257">
    <property type="entry name" value="PROKAR_LIPOPROTEIN"/>
    <property type="match status" value="1"/>
</dbReference>
<feature type="transmembrane region" description="Helical" evidence="6">
    <location>
        <begin position="48"/>
        <end position="72"/>
    </location>
</feature>
<evidence type="ECO:0000259" key="7">
    <source>
        <dbReference type="PROSITE" id="PS50850"/>
    </source>
</evidence>
<evidence type="ECO:0000256" key="2">
    <source>
        <dbReference type="ARBA" id="ARBA00022448"/>
    </source>
</evidence>
<feature type="transmembrane region" description="Helical" evidence="6">
    <location>
        <begin position="337"/>
        <end position="361"/>
    </location>
</feature>
<dbReference type="Gene3D" id="1.20.1250.20">
    <property type="entry name" value="MFS general substrate transporter like domains"/>
    <property type="match status" value="1"/>
</dbReference>
<sequence>MFLGISKELWVALCVTLLACMGLSLPYPVLTPLFIDAPVSSLNSYAGFSGETLLTTLLAIYPLGIFIGSSFIGALSDRFGRRKVLANTLIICFLGYLVSAYALYIGDYLLLLISRFLTGITEGNISIARAIALDIGQASAKSTSATESSPDETDLRTKAQMSSDKVRAVSLINSSVFVGWLLGPLIGGVLGQFEPYYAMFAAAFASLFCVVLVKLVLGETALRTPNEHMSVWKAAFKENSLRLLSEPWLRRLFYMYFIYTLAMNLFYEFYPIWLVDKQGFGSLGIGLTTTNMTIFMTLTSVFLVTIIQRRFGLTSPMVASMLCMSLFLFVTPFTESYVTNIVFSLAGMSIAIFNGMLPVFISDAQPEKGNGAAMGLLTTTFCIANVFAAILGGVLLQLDSIWPLFLASALYFTAMLLLKVWFIKPEQQAATIK</sequence>
<dbReference type="Pfam" id="PF07690">
    <property type="entry name" value="MFS_1"/>
    <property type="match status" value="1"/>
</dbReference>
<dbReference type="InterPro" id="IPR011701">
    <property type="entry name" value="MFS"/>
</dbReference>